<dbReference type="SUPFAM" id="SSF53756">
    <property type="entry name" value="UDP-Glycosyltransferase/glycogen phosphorylase"/>
    <property type="match status" value="1"/>
</dbReference>
<dbReference type="GO" id="GO:1901137">
    <property type="term" value="P:carbohydrate derivative biosynthetic process"/>
    <property type="evidence" value="ECO:0007669"/>
    <property type="project" value="UniProtKB-ARBA"/>
</dbReference>
<evidence type="ECO:0000259" key="4">
    <source>
        <dbReference type="Pfam" id="PF13439"/>
    </source>
</evidence>
<feature type="domain" description="Glycosyl transferase family 1" evidence="3">
    <location>
        <begin position="210"/>
        <end position="367"/>
    </location>
</feature>
<dbReference type="EMBL" id="PYYB01000001">
    <property type="protein sequence ID" value="PTL59871.1"/>
    <property type="molecule type" value="Genomic_DNA"/>
</dbReference>
<dbReference type="Proteomes" id="UP000240739">
    <property type="component" value="Unassembled WGS sequence"/>
</dbReference>
<protein>
    <submittedName>
        <fullName evidence="5">Glycosyltransferase family 4 protein</fullName>
    </submittedName>
</protein>
<feature type="domain" description="Glycosyltransferase subfamily 4-like N-terminal" evidence="4">
    <location>
        <begin position="26"/>
        <end position="200"/>
    </location>
</feature>
<dbReference type="InterPro" id="IPR001296">
    <property type="entry name" value="Glyco_trans_1"/>
</dbReference>
<gene>
    <name evidence="5" type="ORF">C7Y72_09525</name>
</gene>
<dbReference type="AlphaFoldDB" id="A0A2T4UKX5"/>
<dbReference type="InterPro" id="IPR050194">
    <property type="entry name" value="Glycosyltransferase_grp1"/>
</dbReference>
<dbReference type="GO" id="GO:0016757">
    <property type="term" value="F:glycosyltransferase activity"/>
    <property type="evidence" value="ECO:0007669"/>
    <property type="project" value="UniProtKB-KW"/>
</dbReference>
<dbReference type="PANTHER" id="PTHR45947:SF14">
    <property type="entry name" value="SLL1723 PROTEIN"/>
    <property type="match status" value="1"/>
</dbReference>
<dbReference type="PANTHER" id="PTHR45947">
    <property type="entry name" value="SULFOQUINOVOSYL TRANSFERASE SQD2"/>
    <property type="match status" value="1"/>
</dbReference>
<organism evidence="5 6">
    <name type="scientific">Paraconexibacter algicola</name>
    <dbReference type="NCBI Taxonomy" id="2133960"/>
    <lineage>
        <taxon>Bacteria</taxon>
        <taxon>Bacillati</taxon>
        <taxon>Actinomycetota</taxon>
        <taxon>Thermoleophilia</taxon>
        <taxon>Solirubrobacterales</taxon>
        <taxon>Paraconexibacteraceae</taxon>
        <taxon>Paraconexibacter</taxon>
    </lineage>
</organism>
<dbReference type="Pfam" id="PF13439">
    <property type="entry name" value="Glyco_transf_4"/>
    <property type="match status" value="1"/>
</dbReference>
<evidence type="ECO:0000313" key="6">
    <source>
        <dbReference type="Proteomes" id="UP000240739"/>
    </source>
</evidence>
<reference evidence="5 6" key="1">
    <citation type="submission" date="2018-03" db="EMBL/GenBank/DDBJ databases">
        <title>Aquarubrobacter algicola gen. nov., sp. nov., a novel actinobacterium isolated from shallow eutrophic lake during the end of cyanobacterial harmful algal blooms.</title>
        <authorList>
            <person name="Chun S.J."/>
        </authorList>
    </citation>
    <scope>NUCLEOTIDE SEQUENCE [LARGE SCALE GENOMIC DNA]</scope>
    <source>
        <strain evidence="5 6">Seoho-28</strain>
    </source>
</reference>
<evidence type="ECO:0000256" key="2">
    <source>
        <dbReference type="ARBA" id="ARBA00022679"/>
    </source>
</evidence>
<evidence type="ECO:0000256" key="1">
    <source>
        <dbReference type="ARBA" id="ARBA00022676"/>
    </source>
</evidence>
<dbReference type="InterPro" id="IPR028098">
    <property type="entry name" value="Glyco_trans_4-like_N"/>
</dbReference>
<evidence type="ECO:0000313" key="5">
    <source>
        <dbReference type="EMBL" id="PTL59871.1"/>
    </source>
</evidence>
<sequence>MKVLHVAEFYPRAHDPVLGIWAHKQALAARDAGVDVQVLVLHRVVPPSATPKAQLASAALALWRHPRLRELDGLTVRYVPFVSPPRPRSYGSWGAWAAPVLRRELPRVRRSFRFDLLHAHNAVPAGDALRRAMPAAPAVVSVHGGDVFFTAGAFTDGHRNVVAAFGHARLVLANSDGVADRARALGAPAERTRVVRLGADVPPTSPRQYDHPTLVTVAHLVGRKRQGDVIRALWLLRDRHPHLRYLVVGDGPERGTLERLAADLELADRVEFAGQRPHDEAVALCHGADLFVMPSIDEAFGVAYVEAMAGGVPAIASLGEPGPGEIAQVGDGLALVPPGDVEALAGQIDALIADRAALGRLGRRARQTVERAFTWQRCGEATVAAYEEALR</sequence>
<dbReference type="Gene3D" id="3.40.50.2000">
    <property type="entry name" value="Glycogen Phosphorylase B"/>
    <property type="match status" value="2"/>
</dbReference>
<proteinExistence type="predicted"/>
<keyword evidence="1" id="KW-0328">Glycosyltransferase</keyword>
<accession>A0A2T4UKX5</accession>
<keyword evidence="6" id="KW-1185">Reference proteome</keyword>
<dbReference type="OrthoDB" id="9808602at2"/>
<name>A0A2T4UKX5_9ACTN</name>
<evidence type="ECO:0000259" key="3">
    <source>
        <dbReference type="Pfam" id="PF00534"/>
    </source>
</evidence>
<dbReference type="Pfam" id="PF00534">
    <property type="entry name" value="Glycos_transf_1"/>
    <property type="match status" value="1"/>
</dbReference>
<comment type="caution">
    <text evidence="5">The sequence shown here is derived from an EMBL/GenBank/DDBJ whole genome shotgun (WGS) entry which is preliminary data.</text>
</comment>
<keyword evidence="2 5" id="KW-0808">Transferase</keyword>
<dbReference type="RefSeq" id="WP_107568515.1">
    <property type="nucleotide sequence ID" value="NZ_PYYB01000001.1"/>
</dbReference>